<organism evidence="2 3">
    <name type="scientific">Treponema socranskii subsp. socranskii VPI DR56BR1116 = ATCC 35536</name>
    <dbReference type="NCBI Taxonomy" id="1125725"/>
    <lineage>
        <taxon>Bacteria</taxon>
        <taxon>Pseudomonadati</taxon>
        <taxon>Spirochaetota</taxon>
        <taxon>Spirochaetia</taxon>
        <taxon>Spirochaetales</taxon>
        <taxon>Treponemataceae</taxon>
        <taxon>Treponema</taxon>
    </lineage>
</organism>
<dbReference type="InterPro" id="IPR036291">
    <property type="entry name" value="NAD(P)-bd_dom_sf"/>
</dbReference>
<dbReference type="PANTHER" id="PTHR43377:SF1">
    <property type="entry name" value="BILIVERDIN REDUCTASE A"/>
    <property type="match status" value="1"/>
</dbReference>
<dbReference type="PANTHER" id="PTHR43377">
    <property type="entry name" value="BILIVERDIN REDUCTASE A"/>
    <property type="match status" value="1"/>
</dbReference>
<keyword evidence="3" id="KW-1185">Reference proteome</keyword>
<dbReference type="RefSeq" id="WP_021495741.1">
    <property type="nucleotide sequence ID" value="NZ_AVQI01000072.1"/>
</dbReference>
<name>A0ABN0P342_TRESO</name>
<dbReference type="SUPFAM" id="SSF51735">
    <property type="entry name" value="NAD(P)-binding Rossmann-fold domains"/>
    <property type="match status" value="1"/>
</dbReference>
<evidence type="ECO:0000313" key="3">
    <source>
        <dbReference type="Proteomes" id="UP000016646"/>
    </source>
</evidence>
<dbReference type="SUPFAM" id="SSF55347">
    <property type="entry name" value="Glyceraldehyde-3-phosphate dehydrogenase-like, C-terminal domain"/>
    <property type="match status" value="1"/>
</dbReference>
<reference evidence="2 3" key="1">
    <citation type="submission" date="2013-08" db="EMBL/GenBank/DDBJ databases">
        <authorList>
            <person name="Durkin A.S."/>
            <person name="Haft D.R."/>
            <person name="McCorrison J."/>
            <person name="Torralba M."/>
            <person name="Gillis M."/>
            <person name="Haft D.H."/>
            <person name="Methe B."/>
            <person name="Sutton G."/>
            <person name="Nelson K.E."/>
        </authorList>
    </citation>
    <scope>NUCLEOTIDE SEQUENCE [LARGE SCALE GENOMIC DNA]</scope>
    <source>
        <strain evidence="2 3">ATCC 35536</strain>
    </source>
</reference>
<gene>
    <name evidence="2" type="ORF">HMPREF0860_0564</name>
</gene>
<feature type="domain" description="Gfo/Idh/MocA-like oxidoreductase N-terminal" evidence="1">
    <location>
        <begin position="2"/>
        <end position="89"/>
    </location>
</feature>
<proteinExistence type="predicted"/>
<protein>
    <recommendedName>
        <fullName evidence="1">Gfo/Idh/MocA-like oxidoreductase N-terminal domain-containing protein</fullName>
    </recommendedName>
</protein>
<comment type="caution">
    <text evidence="2">The sequence shown here is derived from an EMBL/GenBank/DDBJ whole genome shotgun (WGS) entry which is preliminary data.</text>
</comment>
<dbReference type="Gene3D" id="3.40.50.720">
    <property type="entry name" value="NAD(P)-binding Rossmann-like Domain"/>
    <property type="match status" value="1"/>
</dbReference>
<sequence>MKALCIGYGSMGKRRIRLLKKIDRSWEILCVDSNDIRRKEVVKDGFKAFESLNTALTECPDIAFVCTTPLAHADIIVTLLEHKIPTFTELNLSSSRYDDILMLSQNNNVVLFMSNTKLYSKQIQKIKALVHQQTKPLSYMYHIGQYLPDWHPWESYTSFFAAKKESNGCREIFAIQLPWLINTFGDIETLSSISNKSSALDIPFNDTYVVSFKHKNGNIGTVLVDVVCREATTYLEVIGEEIHLIWDGKNNGLFNYNISTKQREKLELLSVVNHEDGYAENIIENDYEAEIRDFLSAVYNHTVPLYSLAKDKEILSIIDEIEK</sequence>
<dbReference type="InterPro" id="IPR000683">
    <property type="entry name" value="Gfo/Idh/MocA-like_OxRdtase_N"/>
</dbReference>
<accession>A0ABN0P342</accession>
<dbReference type="Gene3D" id="3.30.360.10">
    <property type="entry name" value="Dihydrodipicolinate Reductase, domain 2"/>
    <property type="match status" value="1"/>
</dbReference>
<dbReference type="Proteomes" id="UP000016646">
    <property type="component" value="Unassembled WGS sequence"/>
</dbReference>
<dbReference type="InterPro" id="IPR051450">
    <property type="entry name" value="Gfo/Idh/MocA_Oxidoreductases"/>
</dbReference>
<evidence type="ECO:0000313" key="2">
    <source>
        <dbReference type="EMBL" id="ERJ99833.1"/>
    </source>
</evidence>
<dbReference type="EMBL" id="AVQI01000072">
    <property type="protein sequence ID" value="ERJ99833.1"/>
    <property type="molecule type" value="Genomic_DNA"/>
</dbReference>
<dbReference type="Pfam" id="PF01408">
    <property type="entry name" value="GFO_IDH_MocA"/>
    <property type="match status" value="1"/>
</dbReference>
<evidence type="ECO:0000259" key="1">
    <source>
        <dbReference type="Pfam" id="PF01408"/>
    </source>
</evidence>